<reference evidence="2 3" key="1">
    <citation type="journal article" date="2008" name="Int. J. Syst. Evol. Microbiol.">
        <title>Bizionia argentinensis sp. nov., isolated from surface marine water in Antarctica.</title>
        <authorList>
            <person name="Bercovich A."/>
            <person name="Vazquez S.C."/>
            <person name="Yankilevich P."/>
            <person name="Coria S.H."/>
            <person name="Foti M."/>
            <person name="Hernandez E."/>
            <person name="Vidal A."/>
            <person name="Ruberto L."/>
            <person name="Melo C."/>
            <person name="Marenssi S."/>
            <person name="Criscuolo M."/>
            <person name="Memoli M."/>
            <person name="Arguelles M."/>
            <person name="Mac Cormack W.P."/>
        </authorList>
    </citation>
    <scope>NUCLEOTIDE SEQUENCE [LARGE SCALE GENOMIC DNA]</scope>
    <source>
        <strain evidence="2 3">JUB59</strain>
    </source>
</reference>
<dbReference type="InterPro" id="IPR007815">
    <property type="entry name" value="Emycin_Estase"/>
</dbReference>
<dbReference type="InterPro" id="IPR014622">
    <property type="entry name" value="UCP036794_erythomycin"/>
</dbReference>
<accession>G2EDC3</accession>
<protein>
    <submittedName>
        <fullName evidence="2">Erythromycin esterase family protein</fullName>
    </submittedName>
</protein>
<comment type="caution">
    <text evidence="2">The sequence shown here is derived from an EMBL/GenBank/DDBJ whole genome shotgun (WGS) entry which is preliminary data.</text>
</comment>
<evidence type="ECO:0000256" key="1">
    <source>
        <dbReference type="SAM" id="Phobius"/>
    </source>
</evidence>
<dbReference type="AlphaFoldDB" id="G2EDC3"/>
<feature type="transmembrane region" description="Helical" evidence="1">
    <location>
        <begin position="21"/>
        <end position="42"/>
    </location>
</feature>
<dbReference type="Gene3D" id="3.30.1870.10">
    <property type="entry name" value="EreA-like, domain 2"/>
    <property type="match status" value="1"/>
</dbReference>
<proteinExistence type="predicted"/>
<keyword evidence="1" id="KW-1133">Transmembrane helix</keyword>
<organism evidence="2 3">
    <name type="scientific">Bizionia argentinensis JUB59</name>
    <dbReference type="NCBI Taxonomy" id="1046627"/>
    <lineage>
        <taxon>Bacteria</taxon>
        <taxon>Pseudomonadati</taxon>
        <taxon>Bacteroidota</taxon>
        <taxon>Flavobacteriia</taxon>
        <taxon>Flavobacteriales</taxon>
        <taxon>Flavobacteriaceae</taxon>
        <taxon>Bizionia</taxon>
    </lineage>
</organism>
<dbReference type="GO" id="GO:0046677">
    <property type="term" value="P:response to antibiotic"/>
    <property type="evidence" value="ECO:0007669"/>
    <property type="project" value="InterPro"/>
</dbReference>
<dbReference type="InterPro" id="IPR052036">
    <property type="entry name" value="Hydrolase/PRTase-associated"/>
</dbReference>
<dbReference type="eggNOG" id="COG2312">
    <property type="taxonomic scope" value="Bacteria"/>
</dbReference>
<dbReference type="PATRIC" id="fig|1046627.3.peg.1522"/>
<sequence>MLKLKRNCNNNHINNSYLDEIHLFMKHLIGFFLYLFSLFSFAQNFEQKTIPLKGDTSLDKLIIAAADKELVLLGEASHGTHEYYVWRDKISRRLIAEQDFNFIAVEGDFASLYHLNRYVKNLDGATTTAKEVLLKLDRWPTWMWANEEVVALAEWLRNYNDQLPQDKKVGFYGMDVYDEWNSKKVVLDLLKSTDHTAYKYVKDQYKCFEPHIGESWKYAHAVRTGKKECATATTNVVEYIRNHRRALATLSDDVYFYLLQNTIVVQNAEEFYRESVASEGHISWNSRVHHMHNTVNDLLEFYGENSKGIVWAHNTHIGDAYYSSMRNTGEKNIGQLTRKQLGSDKVFLIGFTTYQGKVIAGSSWGSPMKEMTIPPAVSNSIEYKLNNIAEEKFYIIFDEKDRKKMNLKVTGNRAVGVVYNPRGDKKQFVPTIVPMRYDALFFFKKTTALRVLNK</sequence>
<dbReference type="EMBL" id="AFXZ01000024">
    <property type="protein sequence ID" value="EGV43583.2"/>
    <property type="molecule type" value="Genomic_DNA"/>
</dbReference>
<keyword evidence="1" id="KW-0472">Membrane</keyword>
<evidence type="ECO:0000313" key="2">
    <source>
        <dbReference type="EMBL" id="EGV43583.2"/>
    </source>
</evidence>
<dbReference type="PANTHER" id="PTHR31299">
    <property type="entry name" value="ESTERASE, PUTATIVE (AFU_ORTHOLOGUE AFUA_1G05850)-RELATED"/>
    <property type="match status" value="1"/>
</dbReference>
<keyword evidence="3" id="KW-1185">Reference proteome</keyword>
<keyword evidence="1" id="KW-0812">Transmembrane</keyword>
<name>G2EDC3_9FLAO</name>
<gene>
    <name evidence="2" type="ORF">BZARG_2855</name>
</gene>
<evidence type="ECO:0000313" key="3">
    <source>
        <dbReference type="Proteomes" id="UP000003730"/>
    </source>
</evidence>
<dbReference type="CDD" id="cd14728">
    <property type="entry name" value="Ere-like"/>
    <property type="match status" value="1"/>
</dbReference>
<dbReference type="Pfam" id="PF05139">
    <property type="entry name" value="Erythro_esteras"/>
    <property type="match status" value="1"/>
</dbReference>
<dbReference type="Proteomes" id="UP000003730">
    <property type="component" value="Unassembled WGS sequence"/>
</dbReference>
<dbReference type="Gene3D" id="3.40.1660.10">
    <property type="entry name" value="EreA-like (biosynthetic domain)"/>
    <property type="match status" value="1"/>
</dbReference>
<dbReference type="SUPFAM" id="SSF159501">
    <property type="entry name" value="EreA/ChaN-like"/>
    <property type="match status" value="1"/>
</dbReference>
<dbReference type="STRING" id="1046627.BZARG_2855"/>
<dbReference type="PIRSF" id="PIRSF036794">
    <property type="entry name" value="UCP_erythr_ester"/>
    <property type="match status" value="1"/>
</dbReference>
<dbReference type="PANTHER" id="PTHR31299:SF0">
    <property type="entry name" value="ESTERASE, PUTATIVE (AFU_ORTHOLOGUE AFUA_1G05850)-RELATED"/>
    <property type="match status" value="1"/>
</dbReference>